<evidence type="ECO:0000256" key="3">
    <source>
        <dbReference type="ARBA" id="ARBA00022982"/>
    </source>
</evidence>
<protein>
    <recommendedName>
        <fullName evidence="10">PSII-U</fullName>
    </recommendedName>
</protein>
<keyword evidence="4" id="KW-0793">Thylakoid</keyword>
<keyword evidence="3" id="KW-0249">Electron transport</keyword>
<keyword evidence="5" id="KW-0472">Membrane</keyword>
<comment type="similarity">
    <text evidence="2">Belongs to the PsbU family.</text>
</comment>
<dbReference type="Proteomes" id="UP000192997">
    <property type="component" value="Unassembled WGS sequence"/>
</dbReference>
<name>A0A1X4G663_9CYAN</name>
<reference evidence="9" key="1">
    <citation type="submission" date="2017-04" db="EMBL/GenBank/DDBJ databases">
        <authorList>
            <person name="Abreu V.A."/>
            <person name="Popin R.V."/>
            <person name="Rigonato J."/>
            <person name="Andreote A.P."/>
            <person name="Schaker P.C."/>
            <person name="Hoff-Risseti C."/>
            <person name="Alvarenga D.O."/>
            <person name="Varani A.M."/>
            <person name="Fiore M.F."/>
        </authorList>
    </citation>
    <scope>NUCLEOTIDE SEQUENCE [LARGE SCALE GENOMIC DNA]</scope>
    <source>
        <strain evidence="9">CENA303</strain>
    </source>
</reference>
<organism evidence="8 9">
    <name type="scientific">Cylindrospermopsis raciborskii CENA303</name>
    <dbReference type="NCBI Taxonomy" id="1170769"/>
    <lineage>
        <taxon>Bacteria</taxon>
        <taxon>Bacillati</taxon>
        <taxon>Cyanobacteriota</taxon>
        <taxon>Cyanophyceae</taxon>
        <taxon>Nostocales</taxon>
        <taxon>Aphanizomenonaceae</taxon>
        <taxon>Cylindrospermopsis</taxon>
    </lineage>
</organism>
<evidence type="ECO:0000313" key="8">
    <source>
        <dbReference type="EMBL" id="OSO90287.1"/>
    </source>
</evidence>
<keyword evidence="6" id="KW-0602">Photosynthesis</keyword>
<dbReference type="GO" id="GO:0019898">
    <property type="term" value="C:extrinsic component of membrane"/>
    <property type="evidence" value="ECO:0007669"/>
    <property type="project" value="InterPro"/>
</dbReference>
<dbReference type="EMBL" id="NBYN01000049">
    <property type="protein sequence ID" value="OSO90287.1"/>
    <property type="molecule type" value="Genomic_DNA"/>
</dbReference>
<keyword evidence="3" id="KW-0813">Transport</keyword>
<dbReference type="GO" id="GO:0042549">
    <property type="term" value="P:photosystem II stabilization"/>
    <property type="evidence" value="ECO:0007669"/>
    <property type="project" value="InterPro"/>
</dbReference>
<dbReference type="InterPro" id="IPR010527">
    <property type="entry name" value="PSII_PsbU"/>
</dbReference>
<dbReference type="NCBIfam" id="NF002708">
    <property type="entry name" value="PRK02515.1"/>
    <property type="match status" value="1"/>
</dbReference>
<evidence type="ECO:0008006" key="10">
    <source>
        <dbReference type="Google" id="ProtNLM"/>
    </source>
</evidence>
<keyword evidence="7" id="KW-0732">Signal</keyword>
<dbReference type="Pfam" id="PF06514">
    <property type="entry name" value="PsbU"/>
    <property type="match status" value="1"/>
</dbReference>
<keyword evidence="6" id="KW-0604">Photosystem II</keyword>
<feature type="chain" id="PRO_5012146027" description="PSII-U" evidence="7">
    <location>
        <begin position="29"/>
        <end position="138"/>
    </location>
</feature>
<dbReference type="SUPFAM" id="SSF81585">
    <property type="entry name" value="PsbU/PolX domain-like"/>
    <property type="match status" value="1"/>
</dbReference>
<evidence type="ECO:0000256" key="1">
    <source>
        <dbReference type="ARBA" id="ARBA00004170"/>
    </source>
</evidence>
<feature type="signal peptide" evidence="7">
    <location>
        <begin position="1"/>
        <end position="28"/>
    </location>
</feature>
<evidence type="ECO:0000256" key="2">
    <source>
        <dbReference type="ARBA" id="ARBA00010827"/>
    </source>
</evidence>
<evidence type="ECO:0000256" key="4">
    <source>
        <dbReference type="ARBA" id="ARBA00023078"/>
    </source>
</evidence>
<comment type="subcellular location">
    <subcellularLocation>
        <location evidence="1">Membrane</location>
        <topology evidence="1">Peripheral membrane protein</topology>
    </subcellularLocation>
</comment>
<evidence type="ECO:0000256" key="7">
    <source>
        <dbReference type="SAM" id="SignalP"/>
    </source>
</evidence>
<comment type="caution">
    <text evidence="8">The sequence shown here is derived from an EMBL/GenBank/DDBJ whole genome shotgun (WGS) entry which is preliminary data.</text>
</comment>
<dbReference type="RefSeq" id="WP_085728361.1">
    <property type="nucleotide sequence ID" value="NZ_NBYN01000049.1"/>
</dbReference>
<dbReference type="Gene3D" id="1.10.150.320">
    <property type="entry name" value="Photosystem II 12 kDa extrinsic protein"/>
    <property type="match status" value="1"/>
</dbReference>
<evidence type="ECO:0000256" key="5">
    <source>
        <dbReference type="ARBA" id="ARBA00023136"/>
    </source>
</evidence>
<dbReference type="AlphaFoldDB" id="A0A1X4G663"/>
<proteinExistence type="inferred from homology"/>
<sequence length="138" mass="15844">MKLLKCLLMSVTAMFLISGIAFSQTALADNWTFYHPMKFNMVDAKLSTEFGQKIDINNPTNTRAFRQYPGLYPVLARLVITHSPYRKVEDILKIPGLTEEQLELLRNNLDNFTVESDSNSLERDLLNYLENENALVPM</sequence>
<dbReference type="GO" id="GO:0015979">
    <property type="term" value="P:photosynthesis"/>
    <property type="evidence" value="ECO:0007669"/>
    <property type="project" value="InterPro"/>
</dbReference>
<evidence type="ECO:0000313" key="9">
    <source>
        <dbReference type="Proteomes" id="UP000192997"/>
    </source>
</evidence>
<dbReference type="GO" id="GO:0009654">
    <property type="term" value="C:photosystem II oxygen evolving complex"/>
    <property type="evidence" value="ECO:0007669"/>
    <property type="project" value="InterPro"/>
</dbReference>
<evidence type="ECO:0000256" key="6">
    <source>
        <dbReference type="ARBA" id="ARBA00023276"/>
    </source>
</evidence>
<accession>A0A1X4G663</accession>
<gene>
    <name evidence="8" type="ORF">B7O87_09655</name>
</gene>